<comment type="caution">
    <text evidence="1">The sequence shown here is derived from an EMBL/GenBank/DDBJ whole genome shotgun (WGS) entry which is preliminary data.</text>
</comment>
<proteinExistence type="predicted"/>
<evidence type="ECO:0000313" key="2">
    <source>
        <dbReference type="Proteomes" id="UP000822688"/>
    </source>
</evidence>
<dbReference type="Proteomes" id="UP000822688">
    <property type="component" value="Chromosome 10"/>
</dbReference>
<name>A0A8T0GN22_CERPU</name>
<accession>A0A8T0GN22</accession>
<dbReference type="EMBL" id="CM026431">
    <property type="protein sequence ID" value="KAG0558432.1"/>
    <property type="molecule type" value="Genomic_DNA"/>
</dbReference>
<gene>
    <name evidence="1" type="ORF">KC19_10G027900</name>
</gene>
<organism evidence="1 2">
    <name type="scientific">Ceratodon purpureus</name>
    <name type="common">Fire moss</name>
    <name type="synonym">Dicranum purpureum</name>
    <dbReference type="NCBI Taxonomy" id="3225"/>
    <lineage>
        <taxon>Eukaryota</taxon>
        <taxon>Viridiplantae</taxon>
        <taxon>Streptophyta</taxon>
        <taxon>Embryophyta</taxon>
        <taxon>Bryophyta</taxon>
        <taxon>Bryophytina</taxon>
        <taxon>Bryopsida</taxon>
        <taxon>Dicranidae</taxon>
        <taxon>Pseudoditrichales</taxon>
        <taxon>Ditrichaceae</taxon>
        <taxon>Ceratodon</taxon>
    </lineage>
</organism>
<protein>
    <submittedName>
        <fullName evidence="1">Uncharacterized protein</fullName>
    </submittedName>
</protein>
<sequence>MHPAGTPTQQRHSNKLQEEGNTGYGQIGKYQQGFHLAVLVCAATEVFFGGRNDGRIAVAVAGRSSSSLRSQTMLRLCNACCNGATLVRFGSLCPAFLSFSCIARMFPSCFLRSVMVVRVHRHRSVCSGFQTRIVPPSFLELAVLAALHSTAAQIFRVRYDKHSWVQGSMVGRAARFQLQHGLLGRMRVVAWQDSGDGAILIEQCESSRLVPRQTNCLLMDNSLDMRAGVISGIRGWMHGYRHQRRVSGLVV</sequence>
<reference evidence="1" key="1">
    <citation type="submission" date="2020-06" db="EMBL/GenBank/DDBJ databases">
        <title>WGS assembly of Ceratodon purpureus strain R40.</title>
        <authorList>
            <person name="Carey S.B."/>
            <person name="Jenkins J."/>
            <person name="Shu S."/>
            <person name="Lovell J.T."/>
            <person name="Sreedasyam A."/>
            <person name="Maumus F."/>
            <person name="Tiley G.P."/>
            <person name="Fernandez-Pozo N."/>
            <person name="Barry K."/>
            <person name="Chen C."/>
            <person name="Wang M."/>
            <person name="Lipzen A."/>
            <person name="Daum C."/>
            <person name="Saski C.A."/>
            <person name="Payton A.C."/>
            <person name="Mcbreen J.C."/>
            <person name="Conrad R.E."/>
            <person name="Kollar L.M."/>
            <person name="Olsson S."/>
            <person name="Huttunen S."/>
            <person name="Landis J.B."/>
            <person name="Wickett N.J."/>
            <person name="Johnson M.G."/>
            <person name="Rensing S.A."/>
            <person name="Grimwood J."/>
            <person name="Schmutz J."/>
            <person name="Mcdaniel S.F."/>
        </authorList>
    </citation>
    <scope>NUCLEOTIDE SEQUENCE</scope>
    <source>
        <strain evidence="1">R40</strain>
    </source>
</reference>
<keyword evidence="2" id="KW-1185">Reference proteome</keyword>
<evidence type="ECO:0000313" key="1">
    <source>
        <dbReference type="EMBL" id="KAG0558432.1"/>
    </source>
</evidence>
<dbReference type="AlphaFoldDB" id="A0A8T0GN22"/>